<dbReference type="KEGG" id="dtr:RSDT_0755"/>
<accession>A0A1J1E2Z8</accession>
<protein>
    <submittedName>
        <fullName evidence="2">Uncharacterized protein</fullName>
    </submittedName>
</protein>
<reference evidence="2 3" key="1">
    <citation type="journal article" date="2017" name="ISME J.">
        <title>Genome of 'Ca. Desulfovibrio trichonymphae', an H2-oxidizing bacterium in a tripartite symbiotic system within a protist cell in the termite gut.</title>
        <authorList>
            <person name="Kuwahara H."/>
            <person name="Yuki M."/>
            <person name="Izawa K."/>
            <person name="Ohkuma M."/>
            <person name="Hongoh Y."/>
        </authorList>
    </citation>
    <scope>NUCLEOTIDE SEQUENCE [LARGE SCALE GENOMIC DNA]</scope>
    <source>
        <strain evidence="2 3">Rs-N31</strain>
    </source>
</reference>
<evidence type="ECO:0000256" key="1">
    <source>
        <dbReference type="SAM" id="SignalP"/>
    </source>
</evidence>
<name>A0A1J1E2Z8_9BACT</name>
<feature type="chain" id="PRO_5009618692" evidence="1">
    <location>
        <begin position="30"/>
        <end position="142"/>
    </location>
</feature>
<feature type="signal peptide" evidence="1">
    <location>
        <begin position="1"/>
        <end position="29"/>
    </location>
</feature>
<evidence type="ECO:0000313" key="3">
    <source>
        <dbReference type="Proteomes" id="UP000242645"/>
    </source>
</evidence>
<keyword evidence="3" id="KW-1185">Reference proteome</keyword>
<dbReference type="EMBL" id="AP017368">
    <property type="protein sequence ID" value="BAV92267.1"/>
    <property type="molecule type" value="Genomic_DNA"/>
</dbReference>
<keyword evidence="1" id="KW-0732">Signal</keyword>
<gene>
    <name evidence="2" type="ORF">RSDT_0755</name>
</gene>
<evidence type="ECO:0000313" key="2">
    <source>
        <dbReference type="EMBL" id="BAV92267.1"/>
    </source>
</evidence>
<sequence>MDKVSRTSLIAARFMITTFFCFAPGAAPAADAAYEVTELWTGALFTSTYRVGLCFSTQGAVRGVVLLRLSSGKMDVYHIVGTVHDNDIEAAHSSGHSFKGRLVAPDKAEGIITLKNGTKIELEGRREQNVALVPEDCAPVPE</sequence>
<organism evidence="2 3">
    <name type="scientific">Candidatus Desulfovibrio trichonymphae</name>
    <dbReference type="NCBI Taxonomy" id="1725232"/>
    <lineage>
        <taxon>Bacteria</taxon>
        <taxon>Pseudomonadati</taxon>
        <taxon>Thermodesulfobacteriota</taxon>
        <taxon>Desulfovibrionia</taxon>
        <taxon>Desulfovibrionales</taxon>
        <taxon>Desulfovibrionaceae</taxon>
        <taxon>Desulfovibrio</taxon>
    </lineage>
</organism>
<proteinExistence type="predicted"/>
<dbReference type="Proteomes" id="UP000242645">
    <property type="component" value="Chromosome"/>
</dbReference>
<dbReference type="AlphaFoldDB" id="A0A1J1E2Z8"/>